<accession>A0A2X0QJV0</accession>
<dbReference type="EMBL" id="OUNC01000013">
    <property type="protein sequence ID" value="SPP28463.1"/>
    <property type="molecule type" value="Genomic_DNA"/>
</dbReference>
<dbReference type="RefSeq" id="WP_120487804.1">
    <property type="nucleotide sequence ID" value="NZ_OUNC01000013.1"/>
</dbReference>
<dbReference type="AlphaFoldDB" id="A0A2X0QJV0"/>
<proteinExistence type="predicted"/>
<name>A0A2X0QJV0_BROTH</name>
<dbReference type="InterPro" id="IPR008767">
    <property type="entry name" value="Phage_SPP1_head-tail_adaptor"/>
</dbReference>
<protein>
    <submittedName>
        <fullName evidence="1">Head-tail adaptor protein</fullName>
    </submittedName>
</protein>
<sequence>MSNFIKTYDLSERITFIEKKNDKDKLGGNIVIDTVVFTCWASVQSQFLNEVKSTIGTILEDTLTFIIRYQQVAAIKNTMKIEWSNETYEIVKINRGVARKDFTTIIAKAVS</sequence>
<evidence type="ECO:0000313" key="2">
    <source>
        <dbReference type="Proteomes" id="UP000270190"/>
    </source>
</evidence>
<evidence type="ECO:0000313" key="1">
    <source>
        <dbReference type="EMBL" id="SPP28463.1"/>
    </source>
</evidence>
<dbReference type="Proteomes" id="UP000270190">
    <property type="component" value="Unassembled WGS sequence"/>
</dbReference>
<dbReference type="NCBIfam" id="TIGR01563">
    <property type="entry name" value="gp16_SPP1"/>
    <property type="match status" value="1"/>
</dbReference>
<dbReference type="InterPro" id="IPR038666">
    <property type="entry name" value="SSP1_head-tail_sf"/>
</dbReference>
<gene>
    <name evidence="1" type="ORF">BTBSAS_200050</name>
</gene>
<dbReference type="Gene3D" id="2.40.10.270">
    <property type="entry name" value="Bacteriophage SPP1 head-tail adaptor protein"/>
    <property type="match status" value="1"/>
</dbReference>
<organism evidence="1 2">
    <name type="scientific">Brochothrix thermosphacta</name>
    <name type="common">Microbacterium thermosphactum</name>
    <dbReference type="NCBI Taxonomy" id="2756"/>
    <lineage>
        <taxon>Bacteria</taxon>
        <taxon>Bacillati</taxon>
        <taxon>Bacillota</taxon>
        <taxon>Bacilli</taxon>
        <taxon>Bacillales</taxon>
        <taxon>Listeriaceae</taxon>
        <taxon>Brochothrix</taxon>
    </lineage>
</organism>
<dbReference type="Pfam" id="PF05521">
    <property type="entry name" value="Phage_HCP"/>
    <property type="match status" value="1"/>
</dbReference>
<reference evidence="2" key="1">
    <citation type="submission" date="2018-04" db="EMBL/GenBank/DDBJ databases">
        <authorList>
            <person name="Illikoud N."/>
        </authorList>
    </citation>
    <scope>NUCLEOTIDE SEQUENCE [LARGE SCALE GENOMIC DNA]</scope>
</reference>